<dbReference type="AlphaFoldDB" id="R1H4S7"/>
<evidence type="ECO:0000313" key="2">
    <source>
        <dbReference type="Proteomes" id="UP000013526"/>
    </source>
</evidence>
<name>R1H4S7_9GAMM</name>
<accession>R1H4S7</accession>
<keyword evidence="2" id="KW-1185">Reference proteome</keyword>
<protein>
    <submittedName>
        <fullName evidence="1">Uncharacterized protein</fullName>
    </submittedName>
</protein>
<dbReference type="Proteomes" id="UP000013526">
    <property type="component" value="Unassembled WGS sequence"/>
</dbReference>
<dbReference type="PATRIC" id="fig|1268236.3.peg.1661"/>
<sequence length="77" mass="7863">MSTESIWLNLPIAAPAEAAIIPLAGGGPGAIGIICTQEFINSPADLWYAAPRDFCGVVIPGECNILSPEESGHGPAC</sequence>
<proteinExistence type="predicted"/>
<evidence type="ECO:0000313" key="1">
    <source>
        <dbReference type="EMBL" id="EOD55526.1"/>
    </source>
</evidence>
<reference evidence="1 2" key="1">
    <citation type="journal article" date="2013" name="Genome Announc.">
        <title>Draft Genome Sequence of Aeromonas molluscorum Strain 848TT, Isolated from Bivalve Molluscs.</title>
        <authorList>
            <person name="Spataro N."/>
            <person name="Farfan M."/>
            <person name="Albarral V."/>
            <person name="Sanglas A."/>
            <person name="Loren J.G."/>
            <person name="Fuste M.C."/>
            <person name="Bosch E."/>
        </authorList>
    </citation>
    <scope>NUCLEOTIDE SEQUENCE [LARGE SCALE GENOMIC DNA]</scope>
    <source>
        <strain evidence="1 2">848</strain>
    </source>
</reference>
<organism evidence="1 2">
    <name type="scientific">Aeromonas molluscorum 848</name>
    <dbReference type="NCBI Taxonomy" id="1268236"/>
    <lineage>
        <taxon>Bacteria</taxon>
        <taxon>Pseudomonadati</taxon>
        <taxon>Pseudomonadota</taxon>
        <taxon>Gammaproteobacteria</taxon>
        <taxon>Aeromonadales</taxon>
        <taxon>Aeromonadaceae</taxon>
        <taxon>Aeromonas</taxon>
    </lineage>
</organism>
<gene>
    <name evidence="1" type="ORF">G113_08400</name>
</gene>
<comment type="caution">
    <text evidence="1">The sequence shown here is derived from an EMBL/GenBank/DDBJ whole genome shotgun (WGS) entry which is preliminary data.</text>
</comment>
<dbReference type="EMBL" id="AQGQ01000041">
    <property type="protein sequence ID" value="EOD55526.1"/>
    <property type="molecule type" value="Genomic_DNA"/>
</dbReference>